<feature type="region of interest" description="Disordered" evidence="1">
    <location>
        <begin position="1"/>
        <end position="20"/>
    </location>
</feature>
<evidence type="ECO:0000256" key="1">
    <source>
        <dbReference type="SAM" id="MobiDB-lite"/>
    </source>
</evidence>
<proteinExistence type="predicted"/>
<evidence type="ECO:0000313" key="3">
    <source>
        <dbReference type="Proteomes" id="UP000646548"/>
    </source>
</evidence>
<accession>A0A834BUJ1</accession>
<dbReference type="EMBL" id="WKFB01000829">
    <property type="protein sequence ID" value="KAF6717595.1"/>
    <property type="molecule type" value="Genomic_DNA"/>
</dbReference>
<feature type="compositionally biased region" description="Low complexity" evidence="1">
    <location>
        <begin position="115"/>
        <end position="127"/>
    </location>
</feature>
<reference evidence="2" key="1">
    <citation type="journal article" name="BMC Genomics">
        <title>Long-read sequencing and de novo genome assembly of marine medaka (Oryzias melastigma).</title>
        <authorList>
            <person name="Liang P."/>
            <person name="Saqib H.S.A."/>
            <person name="Ni X."/>
            <person name="Shen Y."/>
        </authorList>
    </citation>
    <scope>NUCLEOTIDE SEQUENCE</scope>
    <source>
        <strain evidence="2">Bigg-433</strain>
    </source>
</reference>
<feature type="region of interest" description="Disordered" evidence="1">
    <location>
        <begin position="389"/>
        <end position="411"/>
    </location>
</feature>
<sequence length="411" mass="44389">MPAPAPRGAADSSTPPWRTSSRLAAFVRPTGRSSGCCPGSKKSAGRLRSCMTALPPPQHVYDVAPPTGQDSRSVQDTEGLREEEDNPNEEEEPALHPQSLDTRCHARVPSPSPLSPSHLQLSSPTHPAGLSPPSHAAPRPTSPLYSHFSPPHSPGHVTQQNYLLSSQRSLQNPVNNQISHPGPPAPSAQPGMVFRHSAYPQYTHLLQELADLGKGFSAEGHASSALEDVNADAARQVRSAPVYGRGAESERVGVNRFDPSRQFNRNQSKAPTTQWSDRNSKGPRLTAGRHRNDYQYHHQGAVRRPFQHTLLHCPSTQAPHAPSGSAVQFSSPDSCSLAGRPPPRTSPGLRSPLSAQHIDPPPRTMWDAVGIYHEDFFQMSPPSVGDVCGRGRDVSRRGGTGCQENPLHGFD</sequence>
<feature type="region of interest" description="Disordered" evidence="1">
    <location>
        <begin position="313"/>
        <end position="360"/>
    </location>
</feature>
<name>A0A834BUJ1_ORYME</name>
<feature type="region of interest" description="Disordered" evidence="1">
    <location>
        <begin position="240"/>
        <end position="289"/>
    </location>
</feature>
<feature type="compositionally biased region" description="Polar residues" evidence="1">
    <location>
        <begin position="11"/>
        <end position="20"/>
    </location>
</feature>
<feature type="compositionally biased region" description="Acidic residues" evidence="1">
    <location>
        <begin position="81"/>
        <end position="92"/>
    </location>
</feature>
<evidence type="ECO:0000313" key="2">
    <source>
        <dbReference type="EMBL" id="KAF6717595.1"/>
    </source>
</evidence>
<organism evidence="2 3">
    <name type="scientific">Oryzias melastigma</name>
    <name type="common">Marine medaka</name>
    <dbReference type="NCBI Taxonomy" id="30732"/>
    <lineage>
        <taxon>Eukaryota</taxon>
        <taxon>Metazoa</taxon>
        <taxon>Chordata</taxon>
        <taxon>Craniata</taxon>
        <taxon>Vertebrata</taxon>
        <taxon>Euteleostomi</taxon>
        <taxon>Actinopterygii</taxon>
        <taxon>Neopterygii</taxon>
        <taxon>Teleostei</taxon>
        <taxon>Neoteleostei</taxon>
        <taxon>Acanthomorphata</taxon>
        <taxon>Ovalentaria</taxon>
        <taxon>Atherinomorphae</taxon>
        <taxon>Beloniformes</taxon>
        <taxon>Adrianichthyidae</taxon>
        <taxon>Oryziinae</taxon>
        <taxon>Oryzias</taxon>
    </lineage>
</organism>
<dbReference type="AlphaFoldDB" id="A0A834BUJ1"/>
<comment type="caution">
    <text evidence="2">The sequence shown here is derived from an EMBL/GenBank/DDBJ whole genome shotgun (WGS) entry which is preliminary data.</text>
</comment>
<feature type="compositionally biased region" description="Polar residues" evidence="1">
    <location>
        <begin position="325"/>
        <end position="334"/>
    </location>
</feature>
<feature type="region of interest" description="Disordered" evidence="1">
    <location>
        <begin position="172"/>
        <end position="192"/>
    </location>
</feature>
<feature type="compositionally biased region" description="Polar residues" evidence="1">
    <location>
        <begin position="261"/>
        <end position="277"/>
    </location>
</feature>
<gene>
    <name evidence="2" type="ORF">FQA47_005966</name>
</gene>
<feature type="region of interest" description="Disordered" evidence="1">
    <location>
        <begin position="29"/>
        <end position="158"/>
    </location>
</feature>
<dbReference type="Proteomes" id="UP000646548">
    <property type="component" value="Unassembled WGS sequence"/>
</dbReference>
<protein>
    <submittedName>
        <fullName evidence="2">Uncharacterized protein</fullName>
    </submittedName>
</protein>